<dbReference type="GO" id="GO:0005829">
    <property type="term" value="C:cytosol"/>
    <property type="evidence" value="ECO:0007669"/>
    <property type="project" value="TreeGrafter"/>
</dbReference>
<evidence type="ECO:0000313" key="3">
    <source>
        <dbReference type="EMBL" id="TCS43814.1"/>
    </source>
</evidence>
<dbReference type="AlphaFoldDB" id="A0A4R3IDA1"/>
<comment type="caution">
    <text evidence="3">The sequence shown here is derived from an EMBL/GenBank/DDBJ whole genome shotgun (WGS) entry which is preliminary data.</text>
</comment>
<dbReference type="PANTHER" id="PTHR31088">
    <property type="entry name" value="MEMBRANE-ASSOCIATED PROTEIN VIPP1, CHLOROPLASTIC"/>
    <property type="match status" value="1"/>
</dbReference>
<keyword evidence="2" id="KW-0175">Coiled coil</keyword>
<dbReference type="InterPro" id="IPR014319">
    <property type="entry name" value="Phageshock_PspA"/>
</dbReference>
<dbReference type="InterPro" id="IPR007157">
    <property type="entry name" value="PspA_VIPP1"/>
</dbReference>
<comment type="similarity">
    <text evidence="1">Belongs to the PspA/Vipp/IM30 family.</text>
</comment>
<dbReference type="NCBIfam" id="TIGR02977">
    <property type="entry name" value="phageshock_pspA"/>
    <property type="match status" value="1"/>
</dbReference>
<feature type="coiled-coil region" evidence="2">
    <location>
        <begin position="47"/>
        <end position="181"/>
    </location>
</feature>
<dbReference type="EMBL" id="SLZR01000001">
    <property type="protein sequence ID" value="TCS43814.1"/>
    <property type="molecule type" value="Genomic_DNA"/>
</dbReference>
<evidence type="ECO:0000256" key="2">
    <source>
        <dbReference type="SAM" id="Coils"/>
    </source>
</evidence>
<keyword evidence="4" id="KW-1185">Reference proteome</keyword>
<organism evidence="3 4">
    <name type="scientific">Reinekea marinisedimentorum</name>
    <dbReference type="NCBI Taxonomy" id="230495"/>
    <lineage>
        <taxon>Bacteria</taxon>
        <taxon>Pseudomonadati</taxon>
        <taxon>Pseudomonadota</taxon>
        <taxon>Gammaproteobacteria</taxon>
        <taxon>Oceanospirillales</taxon>
        <taxon>Saccharospirillaceae</taxon>
        <taxon>Reinekea</taxon>
    </lineage>
</organism>
<name>A0A4R3IDA1_9GAMM</name>
<dbReference type="RefSeq" id="WP_132698880.1">
    <property type="nucleotide sequence ID" value="NZ_SLZR01000001.1"/>
</dbReference>
<proteinExistence type="inferred from homology"/>
<evidence type="ECO:0000313" key="4">
    <source>
        <dbReference type="Proteomes" id="UP000295793"/>
    </source>
</evidence>
<dbReference type="GO" id="GO:0009271">
    <property type="term" value="P:phage shock"/>
    <property type="evidence" value="ECO:0007669"/>
    <property type="project" value="TreeGrafter"/>
</dbReference>
<gene>
    <name evidence="3" type="ORF">BCF53_101157</name>
</gene>
<sequence length="226" mass="25807">MGIFSRLSDIINSNLNSLLDRAENPEKMIRLIIQEMEETLVEVRSSSARVIADKKDAQRRLSRLQAEVTEWQGKARLALEKDREDLARAALAEKQSIEEEVAVVTQEFNALDDHLLHLSDEISQLQQKLNDAKAKQKTLMMRQTSVTNRQKVRGQLNREQLQDAFDKFERYEQRIDGMESQLEADELGRDPKQGLKTEIESLAQDDSVSEELAQLKAELQAGSDKS</sequence>
<dbReference type="Pfam" id="PF04012">
    <property type="entry name" value="PspA_IM30"/>
    <property type="match status" value="1"/>
</dbReference>
<evidence type="ECO:0000256" key="1">
    <source>
        <dbReference type="ARBA" id="ARBA00043985"/>
    </source>
</evidence>
<accession>A0A4R3IDA1</accession>
<dbReference type="PANTHER" id="PTHR31088:SF6">
    <property type="entry name" value="PHAGE SHOCK PROTEIN A"/>
    <property type="match status" value="1"/>
</dbReference>
<reference evidence="3 4" key="1">
    <citation type="submission" date="2019-03" db="EMBL/GenBank/DDBJ databases">
        <title>Genomic Encyclopedia of Archaeal and Bacterial Type Strains, Phase II (KMG-II): from individual species to whole genera.</title>
        <authorList>
            <person name="Goeker M."/>
        </authorList>
    </citation>
    <scope>NUCLEOTIDE SEQUENCE [LARGE SCALE GENOMIC DNA]</scope>
    <source>
        <strain evidence="3 4">DSM 15388</strain>
    </source>
</reference>
<dbReference type="Proteomes" id="UP000295793">
    <property type="component" value="Unassembled WGS sequence"/>
</dbReference>
<protein>
    <submittedName>
        <fullName evidence="3">Phage shock protein A</fullName>
    </submittedName>
</protein>
<dbReference type="OrthoDB" id="9779630at2"/>